<proteinExistence type="predicted"/>
<reference evidence="1" key="1">
    <citation type="submission" date="2021-06" db="EMBL/GenBank/DDBJ databases">
        <authorList>
            <person name="Kallberg Y."/>
            <person name="Tangrot J."/>
            <person name="Rosling A."/>
        </authorList>
    </citation>
    <scope>NUCLEOTIDE SEQUENCE</scope>
    <source>
        <strain evidence="1">IL203A</strain>
    </source>
</reference>
<comment type="caution">
    <text evidence="1">The sequence shown here is derived from an EMBL/GenBank/DDBJ whole genome shotgun (WGS) entry which is preliminary data.</text>
</comment>
<name>A0ACA9KCT6_9GLOM</name>
<dbReference type="Proteomes" id="UP000789702">
    <property type="component" value="Unassembled WGS sequence"/>
</dbReference>
<dbReference type="EMBL" id="CAJVPU010000887">
    <property type="protein sequence ID" value="CAG8465481.1"/>
    <property type="molecule type" value="Genomic_DNA"/>
</dbReference>
<evidence type="ECO:0000313" key="2">
    <source>
        <dbReference type="Proteomes" id="UP000789702"/>
    </source>
</evidence>
<accession>A0ACA9KCT6</accession>
<evidence type="ECO:0000313" key="1">
    <source>
        <dbReference type="EMBL" id="CAG8465481.1"/>
    </source>
</evidence>
<organism evidence="1 2">
    <name type="scientific">Dentiscutata heterogama</name>
    <dbReference type="NCBI Taxonomy" id="1316150"/>
    <lineage>
        <taxon>Eukaryota</taxon>
        <taxon>Fungi</taxon>
        <taxon>Fungi incertae sedis</taxon>
        <taxon>Mucoromycota</taxon>
        <taxon>Glomeromycotina</taxon>
        <taxon>Glomeromycetes</taxon>
        <taxon>Diversisporales</taxon>
        <taxon>Gigasporaceae</taxon>
        <taxon>Dentiscutata</taxon>
    </lineage>
</organism>
<keyword evidence="2" id="KW-1185">Reference proteome</keyword>
<gene>
    <name evidence="1" type="ORF">DHETER_LOCUS1476</name>
</gene>
<protein>
    <submittedName>
        <fullName evidence="1">10063_t:CDS:1</fullName>
    </submittedName>
</protein>
<sequence length="209" mass="23618">MKNAGIDEDDQTISNDSAVDISQTTLKQIFEFVGSSNDKENWAVNAENSSNGLNGSKEPFLQANKYIQESQIVQKNQIVQENQIMQENQIEQENQIIIYDSDSISYLCSFDQNCKDICKESLTVLQQRIVYGKVHSAYKKALDKVLQTNSKLAQLITLLQEFIDKSTSEQSDSNESLQSDSGDERNDSAIPKKSKEVSGKRMTIRYKTI</sequence>